<sequence length="274" mass="30655">MRIGRKKSSRHDTAVQRILCSQHMEHPVTIIDHPYRCRYGYARAEETVQQRENGQDFLGLHLQGQGCSFVLCDGVSMSYQGDFAARFLGERLLGWLADLGAPPSEQAFHAYIGGLTGPATKAVEGLPIPHGTPRLLREVLEEKRRRGSESMFICGRIERASCSVLRKSKLWLAWQGDCRLRLWVNGTEVKAPFQDKTRIGERWSTLTGPVGGAPHLFTMELPRSGMYRLLCYTDGLRELDGCSGTPSDAELQRMLDQLQGGALTDDASFIEVSW</sequence>
<organism evidence="1 2">
    <name type="scientific">Paenibacillus thiaminolyticus</name>
    <name type="common">Bacillus thiaminolyticus</name>
    <dbReference type="NCBI Taxonomy" id="49283"/>
    <lineage>
        <taxon>Bacteria</taxon>
        <taxon>Bacillati</taxon>
        <taxon>Bacillota</taxon>
        <taxon>Bacilli</taxon>
        <taxon>Bacillales</taxon>
        <taxon>Paenibacillaceae</taxon>
        <taxon>Paenibacillus</taxon>
    </lineage>
</organism>
<comment type="caution">
    <text evidence="1">The sequence shown here is derived from an EMBL/GenBank/DDBJ whole genome shotgun (WGS) entry which is preliminary data.</text>
</comment>
<dbReference type="InterPro" id="IPR036457">
    <property type="entry name" value="PPM-type-like_dom_sf"/>
</dbReference>
<evidence type="ECO:0008006" key="3">
    <source>
        <dbReference type="Google" id="ProtNLM"/>
    </source>
</evidence>
<dbReference type="Gene3D" id="3.60.40.10">
    <property type="entry name" value="PPM-type phosphatase domain"/>
    <property type="match status" value="1"/>
</dbReference>
<evidence type="ECO:0000313" key="1">
    <source>
        <dbReference type="EMBL" id="RJG23157.1"/>
    </source>
</evidence>
<evidence type="ECO:0000313" key="2">
    <source>
        <dbReference type="Proteomes" id="UP000266177"/>
    </source>
</evidence>
<protein>
    <recommendedName>
        <fullName evidence="3">PPM-type phosphatase domain-containing protein</fullName>
    </recommendedName>
</protein>
<accession>A0A3A3GL84</accession>
<dbReference type="OrthoDB" id="153070at2"/>
<dbReference type="RefSeq" id="WP_119794367.1">
    <property type="nucleotide sequence ID" value="NZ_QYZD01000012.1"/>
</dbReference>
<dbReference type="AlphaFoldDB" id="A0A3A3GL84"/>
<gene>
    <name evidence="1" type="ORF">DQX05_14925</name>
</gene>
<name>A0A3A3GL84_PANTH</name>
<dbReference type="SUPFAM" id="SSF81606">
    <property type="entry name" value="PP2C-like"/>
    <property type="match status" value="1"/>
</dbReference>
<reference evidence="1 2" key="1">
    <citation type="submission" date="2018-09" db="EMBL/GenBank/DDBJ databases">
        <title>Paenibacillus SK2017-BO5.</title>
        <authorList>
            <person name="Piskunova J.V."/>
            <person name="Dubiley S.A."/>
            <person name="Severinov K.V."/>
        </authorList>
    </citation>
    <scope>NUCLEOTIDE SEQUENCE [LARGE SCALE GENOMIC DNA]</scope>
    <source>
        <strain evidence="1 2">BO5</strain>
    </source>
</reference>
<dbReference type="EMBL" id="QYZD01000012">
    <property type="protein sequence ID" value="RJG23157.1"/>
    <property type="molecule type" value="Genomic_DNA"/>
</dbReference>
<dbReference type="Proteomes" id="UP000266177">
    <property type="component" value="Unassembled WGS sequence"/>
</dbReference>
<proteinExistence type="predicted"/>